<protein>
    <submittedName>
        <fullName evidence="8">Uncharacterized protein</fullName>
    </submittedName>
</protein>
<keyword evidence="5" id="KW-1133">Transmembrane helix</keyword>
<feature type="transmembrane region" description="Helical" evidence="5">
    <location>
        <begin position="34"/>
        <end position="53"/>
    </location>
</feature>
<dbReference type="STRING" id="993689.GCA_002077135_02353"/>
<evidence type="ECO:0000256" key="2">
    <source>
        <dbReference type="ARBA" id="ARBA00022748"/>
    </source>
</evidence>
<dbReference type="SUPFAM" id="SSF48452">
    <property type="entry name" value="TPR-like"/>
    <property type="match status" value="1"/>
</dbReference>
<dbReference type="Pfam" id="PF23892">
    <property type="entry name" value="Ig_CycH"/>
    <property type="match status" value="1"/>
</dbReference>
<dbReference type="Pfam" id="PF23914">
    <property type="entry name" value="TPR_CcmH_CycH"/>
    <property type="match status" value="1"/>
</dbReference>
<dbReference type="InterPro" id="IPR056413">
    <property type="entry name" value="TPR_CcmH_CycH"/>
</dbReference>
<dbReference type="EMBL" id="MWQO01000015">
    <property type="protein sequence ID" value="THD11229.1"/>
    <property type="molecule type" value="Genomic_DNA"/>
</dbReference>
<evidence type="ECO:0000256" key="1">
    <source>
        <dbReference type="ARBA" id="ARBA00022737"/>
    </source>
</evidence>
<dbReference type="Gene3D" id="1.25.40.10">
    <property type="entry name" value="Tetratricopeptide repeat domain"/>
    <property type="match status" value="1"/>
</dbReference>
<organism evidence="8 9">
    <name type="scientific">Metallibacterium scheffleri</name>
    <dbReference type="NCBI Taxonomy" id="993689"/>
    <lineage>
        <taxon>Bacteria</taxon>
        <taxon>Pseudomonadati</taxon>
        <taxon>Pseudomonadota</taxon>
        <taxon>Gammaproteobacteria</taxon>
        <taxon>Lysobacterales</taxon>
        <taxon>Rhodanobacteraceae</taxon>
        <taxon>Metallibacterium</taxon>
    </lineage>
</organism>
<keyword evidence="3 4" id="KW-0802">TPR repeat</keyword>
<keyword evidence="5" id="KW-0472">Membrane</keyword>
<dbReference type="AlphaFoldDB" id="A0A4S3KQG1"/>
<feature type="repeat" description="TPR" evidence="4">
    <location>
        <begin position="91"/>
        <end position="124"/>
    </location>
</feature>
<dbReference type="PANTHER" id="PTHR47870:SF1">
    <property type="entry name" value="CYTOCHROME C-TYPE BIOGENESIS PROTEIN CCMH"/>
    <property type="match status" value="1"/>
</dbReference>
<evidence type="ECO:0000256" key="3">
    <source>
        <dbReference type="ARBA" id="ARBA00022803"/>
    </source>
</evidence>
<feature type="domain" description="Cytochrome c-type biogenesis protein H TPR" evidence="7">
    <location>
        <begin position="80"/>
        <end position="198"/>
    </location>
</feature>
<accession>A0A4S3KQG1</accession>
<dbReference type="InterPro" id="IPR019734">
    <property type="entry name" value="TPR_rpt"/>
</dbReference>
<dbReference type="PANTHER" id="PTHR47870">
    <property type="entry name" value="CYTOCHROME C-TYPE BIOGENESIS PROTEIN CCMH"/>
    <property type="match status" value="1"/>
</dbReference>
<keyword evidence="9" id="KW-1185">Reference proteome</keyword>
<dbReference type="SMART" id="SM00028">
    <property type="entry name" value="TPR"/>
    <property type="match status" value="2"/>
</dbReference>
<evidence type="ECO:0000259" key="7">
    <source>
        <dbReference type="Pfam" id="PF23914"/>
    </source>
</evidence>
<reference evidence="8 9" key="1">
    <citation type="submission" date="2017-02" db="EMBL/GenBank/DDBJ databases">
        <title>Whole genome sequencing of Metallibacterium scheffleri DSM 24874 (T).</title>
        <authorList>
            <person name="Kumar S."/>
            <person name="Patil P."/>
            <person name="Patil P.B."/>
        </authorList>
    </citation>
    <scope>NUCLEOTIDE SEQUENCE [LARGE SCALE GENOMIC DNA]</scope>
    <source>
        <strain evidence="8 9">DSM 24874</strain>
    </source>
</reference>
<gene>
    <name evidence="8" type="ORF">B1806_04880</name>
</gene>
<dbReference type="Proteomes" id="UP000307749">
    <property type="component" value="Unassembled WGS sequence"/>
</dbReference>
<evidence type="ECO:0000313" key="9">
    <source>
        <dbReference type="Proteomes" id="UP000307749"/>
    </source>
</evidence>
<evidence type="ECO:0000259" key="6">
    <source>
        <dbReference type="Pfam" id="PF23892"/>
    </source>
</evidence>
<dbReference type="InterPro" id="IPR011990">
    <property type="entry name" value="TPR-like_helical_dom_sf"/>
</dbReference>
<sequence length="359" mass="37434">MFLTASGLMVALALALVLWPLLRQAGRQTRRRGLIALAVLFIFGLPLASAGLYEMVGNPAALNPAAAKQPLTLDQAITKIKAQLGHDSADPNLWTLLGQAYGAKNEPALAASAFEHALKYRPDDADLLVAWAQADSLAQPQHMIVGEARARLERALAVDPTHQRGLWLLGISDFQLQHYSEAIATWTRLLKLLPPDSDVARGVAKQVELAATRGSLKLSHAQAQVLSAATAAGAPPPATAGSSAPRLIVKVSLAPQLTARLAADSVLFVYARNSSGPSIPLAVARLPASALPATVTLTDAMSMAPGMNLSSAQQVIVGARLSAQGQALAQAGDLEGSAGPVAVSRTQPISIVIDKVVQQ</sequence>
<comment type="caution">
    <text evidence="8">The sequence shown here is derived from an EMBL/GenBank/DDBJ whole genome shotgun (WGS) entry which is preliminary data.</text>
</comment>
<keyword evidence="5" id="KW-0812">Transmembrane</keyword>
<dbReference type="GO" id="GO:0005886">
    <property type="term" value="C:plasma membrane"/>
    <property type="evidence" value="ECO:0007669"/>
    <property type="project" value="TreeGrafter"/>
</dbReference>
<evidence type="ECO:0000256" key="5">
    <source>
        <dbReference type="SAM" id="Phobius"/>
    </source>
</evidence>
<dbReference type="GO" id="GO:0017004">
    <property type="term" value="P:cytochrome complex assembly"/>
    <property type="evidence" value="ECO:0007669"/>
    <property type="project" value="UniProtKB-KW"/>
</dbReference>
<dbReference type="RefSeq" id="WP_081127954.1">
    <property type="nucleotide sequence ID" value="NZ_LDOS01000002.1"/>
</dbReference>
<feature type="transmembrane region" description="Helical" evidence="5">
    <location>
        <begin position="6"/>
        <end position="22"/>
    </location>
</feature>
<feature type="domain" description="Cytochrome c-type biogenesis protein H Ig-like" evidence="6">
    <location>
        <begin position="249"/>
        <end position="354"/>
    </location>
</feature>
<dbReference type="PROSITE" id="PS50005">
    <property type="entry name" value="TPR"/>
    <property type="match status" value="1"/>
</dbReference>
<proteinExistence type="predicted"/>
<keyword evidence="1" id="KW-0677">Repeat</keyword>
<dbReference type="InterPro" id="IPR051263">
    <property type="entry name" value="C-type_cytochrome_biogenesis"/>
</dbReference>
<name>A0A4S3KQG1_9GAMM</name>
<evidence type="ECO:0000313" key="8">
    <source>
        <dbReference type="EMBL" id="THD11229.1"/>
    </source>
</evidence>
<dbReference type="OrthoDB" id="9776053at2"/>
<evidence type="ECO:0000256" key="4">
    <source>
        <dbReference type="PROSITE-ProRule" id="PRU00339"/>
    </source>
</evidence>
<dbReference type="InterPro" id="IPR056412">
    <property type="entry name" value="Ig_CycH"/>
</dbReference>
<keyword evidence="2" id="KW-0201">Cytochrome c-type biogenesis</keyword>